<name>A0A9D3UE49_9ROSI</name>
<dbReference type="AlphaFoldDB" id="A0A9D3UE49"/>
<reference evidence="2 3" key="1">
    <citation type="journal article" date="2021" name="Plant Biotechnol. J.">
        <title>Multi-omics assisted identification of the key and species-specific regulatory components of drought-tolerant mechanisms in Gossypium stocksii.</title>
        <authorList>
            <person name="Yu D."/>
            <person name="Ke L."/>
            <person name="Zhang D."/>
            <person name="Wu Y."/>
            <person name="Sun Y."/>
            <person name="Mei J."/>
            <person name="Sun J."/>
            <person name="Sun Y."/>
        </authorList>
    </citation>
    <scope>NUCLEOTIDE SEQUENCE [LARGE SCALE GENOMIC DNA]</scope>
    <source>
        <strain evidence="3">cv. E1</strain>
        <tissue evidence="2">Leaf</tissue>
    </source>
</reference>
<feature type="region of interest" description="Disordered" evidence="1">
    <location>
        <begin position="190"/>
        <end position="209"/>
    </location>
</feature>
<accession>A0A9D3UE49</accession>
<evidence type="ECO:0000313" key="3">
    <source>
        <dbReference type="Proteomes" id="UP000828251"/>
    </source>
</evidence>
<organism evidence="2 3">
    <name type="scientific">Gossypium stocksii</name>
    <dbReference type="NCBI Taxonomy" id="47602"/>
    <lineage>
        <taxon>Eukaryota</taxon>
        <taxon>Viridiplantae</taxon>
        <taxon>Streptophyta</taxon>
        <taxon>Embryophyta</taxon>
        <taxon>Tracheophyta</taxon>
        <taxon>Spermatophyta</taxon>
        <taxon>Magnoliopsida</taxon>
        <taxon>eudicotyledons</taxon>
        <taxon>Gunneridae</taxon>
        <taxon>Pentapetalae</taxon>
        <taxon>rosids</taxon>
        <taxon>malvids</taxon>
        <taxon>Malvales</taxon>
        <taxon>Malvaceae</taxon>
        <taxon>Malvoideae</taxon>
        <taxon>Gossypium</taxon>
    </lineage>
</organism>
<comment type="caution">
    <text evidence="2">The sequence shown here is derived from an EMBL/GenBank/DDBJ whole genome shotgun (WGS) entry which is preliminary data.</text>
</comment>
<gene>
    <name evidence="2" type="ORF">J1N35_040446</name>
</gene>
<dbReference type="EMBL" id="JAIQCV010000012">
    <property type="protein sequence ID" value="KAH1038703.1"/>
    <property type="molecule type" value="Genomic_DNA"/>
</dbReference>
<evidence type="ECO:0000256" key="1">
    <source>
        <dbReference type="SAM" id="MobiDB-lite"/>
    </source>
</evidence>
<proteinExistence type="predicted"/>
<sequence length="209" mass="23922">MNVLLSRIRRNVSTSSWMRILSLKYRYLMLMNLDRYDNFEVKGDTNVELMLDIHCSTGNVILELYAQFVDVEEGGLSLKTVPVNLFQEQEVKSPTTQLCGDFTMLLQSSYRGMFESLIGRHSLVLTLDFNFGVQSGLVGNLNAETSTRHFVSAFHITFRTSYARNTYVAYTNEGAYNSVHEIANMVDNEKEVENEEEAENKEKVETNDN</sequence>
<keyword evidence="3" id="KW-1185">Reference proteome</keyword>
<evidence type="ECO:0000313" key="2">
    <source>
        <dbReference type="EMBL" id="KAH1038703.1"/>
    </source>
</evidence>
<protein>
    <submittedName>
        <fullName evidence="2">Uncharacterized protein</fullName>
    </submittedName>
</protein>
<feature type="compositionally biased region" description="Basic and acidic residues" evidence="1">
    <location>
        <begin position="200"/>
        <end position="209"/>
    </location>
</feature>
<dbReference type="Proteomes" id="UP000828251">
    <property type="component" value="Unassembled WGS sequence"/>
</dbReference>
<feature type="compositionally biased region" description="Acidic residues" evidence="1">
    <location>
        <begin position="190"/>
        <end position="199"/>
    </location>
</feature>